<name>A0ABD3N5R4_9STRA</name>
<feature type="region of interest" description="Disordered" evidence="1">
    <location>
        <begin position="1"/>
        <end position="135"/>
    </location>
</feature>
<comment type="caution">
    <text evidence="2">The sequence shown here is derived from an EMBL/GenBank/DDBJ whole genome shotgun (WGS) entry which is preliminary data.</text>
</comment>
<sequence>MAAWDEDDHLLDEMLDGGDNEVDGFGDGWDEDLTGLSSDEEAAPAAGNTVDEATDSTAANGADPETITGVQAATAHPNKLLAADSTSELGEATDENNAWDFDDSEDSSSAEAKPQPSDEAAAAAAVGTPNPISVLPDTYEAPVAVNNLVQQKEVEQQVHLQSVVSDESKNNQISQNDEWDFEDDLFSEQSDSGEVKEAQVANVVRRSPPPPAQPTNPFLATQPAAQQSNPLVDESVLQIQNGNPFLAKGTDNIAPIPTAPTNQTNSKDTTGDIGDNEGWSDDEAFFDDDAMESLPAVPASRLNKSPMPLPPPPPQMYQTNLSQQQHPLTDPTQIKIHNLLSRYLTNISSPQFLPRLHSKIIHSSNLHTQGTNLRDYYATRPGLRQYTLGVEMDRMDYMLVTHDGRRVDNKDEIRQYFGVDNTNQEEEPTVDEVLIRSANQSLLADALVLLTGLEDVLLVDDFLNNQEMSLILSGPLLCMTSVAETCRFVVDLMNGVVEATCYLAVGIPFHGEGGGDERIVKDGRLILARARVLVRFRPGSLEMGEESTVQYVVESVESSFQDPEVPLLRDAAISLARDQLDPFFQQEEIQEDVTDVRDLFLLNHHLLSDSHLIAVSDHLVRLKGAAEASSTGFRSAMRQLDGVTGVSGKINMIKNATGTGGSGGGIGGFFSLPSPEEIEAAEREAVGSFHASSGGHFPRPNKISKPAADHFPRPVEVSNHYGQPMLYGQGRPPPPPPPPPPQTTQQGDASRPRPLIGGMFLSGLSRLAAAATQPSDPHHHSSYHSSQPNNQAPAFHQTDAHANPSYQVPQWDGATGGTGLTPSVVDTSRNESTSFASPVQPRHPHDAKEAAPPIEEKVAEDIDEMDGGWSDDGLDFEDEEQQEETITQPIVSKAEIAENHPIDATAHVVNNYMVPHQPIPAMKKTSEADLKFPSATEDIPRLHHTTAEKHYVVEPTATFEDEFVLILKEKIEEGEKEMKESGRMRRWRPLSEDPIRRQRLMEIMVNQLDRS</sequence>
<feature type="compositionally biased region" description="Polar residues" evidence="1">
    <location>
        <begin position="820"/>
        <end position="837"/>
    </location>
</feature>
<dbReference type="AlphaFoldDB" id="A0ABD3N5R4"/>
<dbReference type="EMBL" id="JALLPJ020001329">
    <property type="protein sequence ID" value="KAL3769596.1"/>
    <property type="molecule type" value="Genomic_DNA"/>
</dbReference>
<keyword evidence="3" id="KW-1185">Reference proteome</keyword>
<feature type="region of interest" description="Disordered" evidence="1">
    <location>
        <begin position="690"/>
        <end position="851"/>
    </location>
</feature>
<evidence type="ECO:0000256" key="1">
    <source>
        <dbReference type="SAM" id="MobiDB-lite"/>
    </source>
</evidence>
<proteinExistence type="predicted"/>
<feature type="compositionally biased region" description="Polar residues" evidence="1">
    <location>
        <begin position="259"/>
        <end position="268"/>
    </location>
</feature>
<organism evidence="2 3">
    <name type="scientific">Cyclotella atomus</name>
    <dbReference type="NCBI Taxonomy" id="382360"/>
    <lineage>
        <taxon>Eukaryota</taxon>
        <taxon>Sar</taxon>
        <taxon>Stramenopiles</taxon>
        <taxon>Ochrophyta</taxon>
        <taxon>Bacillariophyta</taxon>
        <taxon>Coscinodiscophyceae</taxon>
        <taxon>Thalassiosirophycidae</taxon>
        <taxon>Stephanodiscales</taxon>
        <taxon>Stephanodiscaceae</taxon>
        <taxon>Cyclotella</taxon>
    </lineage>
</organism>
<feature type="compositionally biased region" description="Acidic residues" evidence="1">
    <location>
        <begin position="1"/>
        <end position="42"/>
    </location>
</feature>
<feature type="region of interest" description="Disordered" evidence="1">
    <location>
        <begin position="257"/>
        <end position="278"/>
    </location>
</feature>
<feature type="compositionally biased region" description="Pro residues" evidence="1">
    <location>
        <begin position="731"/>
        <end position="742"/>
    </location>
</feature>
<evidence type="ECO:0000313" key="2">
    <source>
        <dbReference type="EMBL" id="KAL3769596.1"/>
    </source>
</evidence>
<accession>A0ABD3N5R4</accession>
<reference evidence="2 3" key="1">
    <citation type="submission" date="2024-10" db="EMBL/GenBank/DDBJ databases">
        <title>Updated reference genomes for cyclostephanoid diatoms.</title>
        <authorList>
            <person name="Roberts W.R."/>
            <person name="Alverson A.J."/>
        </authorList>
    </citation>
    <scope>NUCLEOTIDE SEQUENCE [LARGE SCALE GENOMIC DNA]</scope>
    <source>
        <strain evidence="2 3">AJA010-31</strain>
    </source>
</reference>
<dbReference type="Proteomes" id="UP001530400">
    <property type="component" value="Unassembled WGS sequence"/>
</dbReference>
<gene>
    <name evidence="2" type="ORF">ACHAWO_011542</name>
</gene>
<protein>
    <submittedName>
        <fullName evidence="2">Uncharacterized protein</fullName>
    </submittedName>
</protein>
<evidence type="ECO:0000313" key="3">
    <source>
        <dbReference type="Proteomes" id="UP001530400"/>
    </source>
</evidence>